<evidence type="ECO:0000256" key="1">
    <source>
        <dbReference type="SAM" id="MobiDB-lite"/>
    </source>
</evidence>
<sequence>MTRVGEAAGEDPRVEGCGNSVADDDAADRDVAGVGALREDDEIGLDVPVLEREPSARAAEAGHRLVGDHDDAVLVAECSHALEVAGWGHEHSGRANDAFDEDGADGAGSLELNDLLEVLKSALALLSLRGCPEGRAVEVGAKEVDMLRRVLIRPAAGVAGRGDGSSGVAVVRAVEREHLVLVRVDAGHADRVLDCIGAAVGEEHLVHVVGDETGDELRRFAPRRVGVLRGNRRQLRGLILNRLDDLRMLVADVDVDELR</sequence>
<dbReference type="EMBL" id="CAFBNE010000245">
    <property type="protein sequence ID" value="CAB4974393.1"/>
    <property type="molecule type" value="Genomic_DNA"/>
</dbReference>
<dbReference type="AlphaFoldDB" id="A0A6J7M765"/>
<protein>
    <submittedName>
        <fullName evidence="2">Unannotated protein</fullName>
    </submittedName>
</protein>
<organism evidence="2">
    <name type="scientific">freshwater metagenome</name>
    <dbReference type="NCBI Taxonomy" id="449393"/>
    <lineage>
        <taxon>unclassified sequences</taxon>
        <taxon>metagenomes</taxon>
        <taxon>ecological metagenomes</taxon>
    </lineage>
</organism>
<feature type="region of interest" description="Disordered" evidence="1">
    <location>
        <begin position="1"/>
        <end position="25"/>
    </location>
</feature>
<name>A0A6J7M765_9ZZZZ</name>
<evidence type="ECO:0000313" key="2">
    <source>
        <dbReference type="EMBL" id="CAB4974393.1"/>
    </source>
</evidence>
<reference evidence="2" key="1">
    <citation type="submission" date="2020-05" db="EMBL/GenBank/DDBJ databases">
        <authorList>
            <person name="Chiriac C."/>
            <person name="Salcher M."/>
            <person name="Ghai R."/>
            <person name="Kavagutti S V."/>
        </authorList>
    </citation>
    <scope>NUCLEOTIDE SEQUENCE</scope>
</reference>
<gene>
    <name evidence="2" type="ORF">UFOPK3772_03614</name>
</gene>
<accession>A0A6J7M765</accession>
<proteinExistence type="predicted"/>